<feature type="binding site" evidence="7">
    <location>
        <position position="455"/>
    </location>
    <ligand>
        <name>deamido-NAD(+)</name>
        <dbReference type="ChEBI" id="CHEBI:58437"/>
        <note>ligand shared between two neighboring subunits</note>
    </ligand>
</feature>
<dbReference type="SUPFAM" id="SSF52402">
    <property type="entry name" value="Adenine nucleotide alpha hydrolases-like"/>
    <property type="match status" value="1"/>
</dbReference>
<reference evidence="11 12" key="1">
    <citation type="submission" date="2014-02" db="EMBL/GenBank/DDBJ databases">
        <title>The small core and large imbalanced accessory genome model reveals a collaborative survival strategy of Sorangium cellulosum strains in nature.</title>
        <authorList>
            <person name="Han K."/>
            <person name="Peng R."/>
            <person name="Blom J."/>
            <person name="Li Y.-Z."/>
        </authorList>
    </citation>
    <scope>NUCLEOTIDE SEQUENCE [LARGE SCALE GENOMIC DNA]</scope>
    <source>
        <strain evidence="11 12">So0157-18</strain>
    </source>
</reference>
<dbReference type="PIRSF" id="PIRSF006630">
    <property type="entry name" value="NADS_GAT"/>
    <property type="match status" value="1"/>
</dbReference>
<comment type="caution">
    <text evidence="11">The sequence shown here is derived from an EMBL/GenBank/DDBJ whole genome shotgun (WGS) entry which is preliminary data.</text>
</comment>
<sequence>MRLVKIGIANVNATVGAVRSNTDRCLALARSMARDDVTLAVFPEQVIGGYASEDLVQWPAFVASQQRELRRFAEETASLRTVFVIGVTVGVGGDLFNAGAIVHAGQVLAFSPKEKLPTYNIFYEARTFSRGMPFMELDADGVICGDRILAFDFGTIAVEVCEDIWSPDGPMRRRCYAGAEIVCNISASPFRAGVTGTRREMIATRAADNQCTIAYANLVGGNDGLVFDGGGFINQNGRPMLEAPRFREGYAAAVVDLDRTTRCRREASTWRSDLEEFRRASPHMVDVLRATGQTADRSRLAYPAPPPGTTPFLPSAALPAISARDELLDDFYEVLALGVADYYRKIGAFKGIGLALSGGRDSLLTLLVAWRAVQLLHPGLEGEALRAQMKASLHAFFMPSRYSSDATHRAAAQIADDLGASFAVIPIEDAFPRELEAAQAMVGEGRQLTELTRQNVQARIRGGRMWNWANTSGALFLQTGNMSEKALGYTTVGGDLEGAFSVIANLPKTVVIALIERLSQRFGFKGIQQTLATTAGPELAENQSGEAELMPFEVLDACLYLYGAEKLAADELAAALPSLFPDKDPAALGAWAEKFATLFSRSIFKWVQSPIAIHLGSLDLDRERALQLPVVQRTEWKGG</sequence>
<dbReference type="SUPFAM" id="SSF56317">
    <property type="entry name" value="Carbon-nitrogen hydrolase"/>
    <property type="match status" value="1"/>
</dbReference>
<dbReference type="PANTHER" id="PTHR23090:SF9">
    <property type="entry name" value="GLUTAMINE-DEPENDENT NAD(+) SYNTHETASE"/>
    <property type="match status" value="1"/>
</dbReference>
<accession>A0A150PMJ1</accession>
<feature type="binding site" evidence="7">
    <location>
        <position position="188"/>
    </location>
    <ligand>
        <name>L-glutamine</name>
        <dbReference type="ChEBI" id="CHEBI:58359"/>
    </ligand>
</feature>
<evidence type="ECO:0000313" key="11">
    <source>
        <dbReference type="EMBL" id="KYF56863.1"/>
    </source>
</evidence>
<dbReference type="GO" id="GO:0003952">
    <property type="term" value="F:NAD+ synthase (glutamine-hydrolyzing) activity"/>
    <property type="evidence" value="ECO:0007669"/>
    <property type="project" value="UniProtKB-UniRule"/>
</dbReference>
<comment type="similarity">
    <text evidence="2 7 8">In the C-terminal section; belongs to the NAD synthetase family.</text>
</comment>
<dbReference type="Pfam" id="PF00795">
    <property type="entry name" value="CN_hydrolase"/>
    <property type="match status" value="1"/>
</dbReference>
<evidence type="ECO:0000256" key="6">
    <source>
        <dbReference type="ARBA" id="ARBA00023027"/>
    </source>
</evidence>
<dbReference type="GO" id="GO:0004359">
    <property type="term" value="F:glutaminase activity"/>
    <property type="evidence" value="ECO:0007669"/>
    <property type="project" value="InterPro"/>
</dbReference>
<evidence type="ECO:0000256" key="5">
    <source>
        <dbReference type="ARBA" id="ARBA00022840"/>
    </source>
</evidence>
<keyword evidence="6 7" id="KW-0520">NAD</keyword>
<feature type="binding site" evidence="7">
    <location>
        <position position="479"/>
    </location>
    <ligand>
        <name>ATP</name>
        <dbReference type="ChEBI" id="CHEBI:30616"/>
    </ligand>
</feature>
<evidence type="ECO:0000256" key="3">
    <source>
        <dbReference type="ARBA" id="ARBA00022598"/>
    </source>
</evidence>
<protein>
    <recommendedName>
        <fullName evidence="7 8">Glutamine-dependent NAD(+) synthetase</fullName>
        <ecNumber evidence="7 8">6.3.5.1</ecNumber>
    </recommendedName>
    <alternativeName>
        <fullName evidence="7 8">NAD(+) synthase [glutamine-hydrolyzing]</fullName>
    </alternativeName>
</protein>
<comment type="function">
    <text evidence="7">Catalyzes the ATP-dependent amidation of deamido-NAD to form NAD. Uses L-glutamine as a nitrogen source.</text>
</comment>
<dbReference type="InterPro" id="IPR014445">
    <property type="entry name" value="Gln-dep_NAD_synthase"/>
</dbReference>
<comment type="pathway">
    <text evidence="1 7 8">Cofactor biosynthesis; NAD(+) biosynthesis; NAD(+) from deamido-NAD(+) (L-Gln route): step 1/1.</text>
</comment>
<evidence type="ECO:0000256" key="7">
    <source>
        <dbReference type="HAMAP-Rule" id="MF_02090"/>
    </source>
</evidence>
<dbReference type="UniPathway" id="UPA00253">
    <property type="reaction ID" value="UER00334"/>
</dbReference>
<dbReference type="InterPro" id="IPR022310">
    <property type="entry name" value="NAD/GMP_synthase"/>
</dbReference>
<name>A0A150PMJ1_SORCE</name>
<comment type="catalytic activity">
    <reaction evidence="7 8">
        <text>deamido-NAD(+) + L-glutamine + ATP + H2O = L-glutamate + AMP + diphosphate + NAD(+) + H(+)</text>
        <dbReference type="Rhea" id="RHEA:24384"/>
        <dbReference type="ChEBI" id="CHEBI:15377"/>
        <dbReference type="ChEBI" id="CHEBI:15378"/>
        <dbReference type="ChEBI" id="CHEBI:29985"/>
        <dbReference type="ChEBI" id="CHEBI:30616"/>
        <dbReference type="ChEBI" id="CHEBI:33019"/>
        <dbReference type="ChEBI" id="CHEBI:57540"/>
        <dbReference type="ChEBI" id="CHEBI:58359"/>
        <dbReference type="ChEBI" id="CHEBI:58437"/>
        <dbReference type="ChEBI" id="CHEBI:456215"/>
        <dbReference type="EC" id="6.3.5.1"/>
    </reaction>
</comment>
<evidence type="ECO:0000313" key="12">
    <source>
        <dbReference type="Proteomes" id="UP000075604"/>
    </source>
</evidence>
<dbReference type="InterPro" id="IPR014729">
    <property type="entry name" value="Rossmann-like_a/b/a_fold"/>
</dbReference>
<comment type="caution">
    <text evidence="7">Lacks conserved residue(s) required for the propagation of feature annotation.</text>
</comment>
<keyword evidence="3 7" id="KW-0436">Ligase</keyword>
<dbReference type="AlphaFoldDB" id="A0A150PMJ1"/>
<dbReference type="InterPro" id="IPR036526">
    <property type="entry name" value="C-N_Hydrolase_sf"/>
</dbReference>
<dbReference type="CDD" id="cd00553">
    <property type="entry name" value="NAD_synthase"/>
    <property type="match status" value="1"/>
</dbReference>
<gene>
    <name evidence="7" type="primary">nadE</name>
    <name evidence="11" type="ORF">BE04_05040</name>
</gene>
<feature type="binding site" evidence="7">
    <location>
        <position position="119"/>
    </location>
    <ligand>
        <name>L-glutamine</name>
        <dbReference type="ChEBI" id="CHEBI:58359"/>
    </ligand>
</feature>
<feature type="active site" description="For glutaminase activity" evidence="7">
    <location>
        <position position="113"/>
    </location>
</feature>
<evidence type="ECO:0000256" key="9">
    <source>
        <dbReference type="RuleBase" id="RU003811"/>
    </source>
</evidence>
<dbReference type="GO" id="GO:0005524">
    <property type="term" value="F:ATP binding"/>
    <property type="evidence" value="ECO:0007669"/>
    <property type="project" value="UniProtKB-UniRule"/>
</dbReference>
<dbReference type="GO" id="GO:0009435">
    <property type="term" value="P:NAD+ biosynthetic process"/>
    <property type="evidence" value="ECO:0007669"/>
    <property type="project" value="UniProtKB-UniRule"/>
</dbReference>
<keyword evidence="4 7" id="KW-0547">Nucleotide-binding</keyword>
<evidence type="ECO:0000256" key="1">
    <source>
        <dbReference type="ARBA" id="ARBA00005188"/>
    </source>
</evidence>
<dbReference type="PROSITE" id="PS50263">
    <property type="entry name" value="CN_HYDROLASE"/>
    <property type="match status" value="1"/>
</dbReference>
<proteinExistence type="inferred from homology"/>
<dbReference type="EMBL" id="JELX01002001">
    <property type="protein sequence ID" value="KYF56863.1"/>
    <property type="molecule type" value="Genomic_DNA"/>
</dbReference>
<feature type="binding site" evidence="7">
    <location>
        <position position="484"/>
    </location>
    <ligand>
        <name>deamido-NAD(+)</name>
        <dbReference type="ChEBI" id="CHEBI:58437"/>
        <note>ligand shared between two neighboring subunits</note>
    </ligand>
</feature>
<feature type="domain" description="CN hydrolase" evidence="10">
    <location>
        <begin position="4"/>
        <end position="259"/>
    </location>
</feature>
<dbReference type="NCBIfam" id="TIGR00552">
    <property type="entry name" value="nadE"/>
    <property type="match status" value="1"/>
</dbReference>
<dbReference type="GO" id="GO:0005737">
    <property type="term" value="C:cytoplasm"/>
    <property type="evidence" value="ECO:0007669"/>
    <property type="project" value="InterPro"/>
</dbReference>
<organism evidence="11 12">
    <name type="scientific">Sorangium cellulosum</name>
    <name type="common">Polyangium cellulosum</name>
    <dbReference type="NCBI Taxonomy" id="56"/>
    <lineage>
        <taxon>Bacteria</taxon>
        <taxon>Pseudomonadati</taxon>
        <taxon>Myxococcota</taxon>
        <taxon>Polyangia</taxon>
        <taxon>Polyangiales</taxon>
        <taxon>Polyangiaceae</taxon>
        <taxon>Sorangium</taxon>
    </lineage>
</organism>
<keyword evidence="5 7" id="KW-0067">ATP-binding</keyword>
<dbReference type="InterPro" id="IPR003010">
    <property type="entry name" value="C-N_Hydrolase"/>
</dbReference>
<feature type="active site" description="Nucleophile; for glutaminase activity" evidence="7">
    <location>
        <position position="161"/>
    </location>
</feature>
<dbReference type="EC" id="6.3.5.1" evidence="7 8"/>
<dbReference type="Gene3D" id="3.60.110.10">
    <property type="entry name" value="Carbon-nitrogen hydrolase"/>
    <property type="match status" value="1"/>
</dbReference>
<dbReference type="Pfam" id="PF02540">
    <property type="entry name" value="NAD_synthase"/>
    <property type="match status" value="1"/>
</dbReference>
<dbReference type="Proteomes" id="UP000075604">
    <property type="component" value="Unassembled WGS sequence"/>
</dbReference>
<evidence type="ECO:0000259" key="10">
    <source>
        <dbReference type="PROSITE" id="PS50263"/>
    </source>
</evidence>
<dbReference type="CDD" id="cd07570">
    <property type="entry name" value="GAT_Gln-NAD-synth"/>
    <property type="match status" value="1"/>
</dbReference>
<evidence type="ECO:0000256" key="8">
    <source>
        <dbReference type="PIRNR" id="PIRNR006630"/>
    </source>
</evidence>
<feature type="binding site" evidence="7">
    <location>
        <begin position="355"/>
        <end position="362"/>
    </location>
    <ligand>
        <name>ATP</name>
        <dbReference type="ChEBI" id="CHEBI:30616"/>
    </ligand>
</feature>
<dbReference type="Gene3D" id="3.40.50.620">
    <property type="entry name" value="HUPs"/>
    <property type="match status" value="1"/>
</dbReference>
<evidence type="ECO:0000256" key="2">
    <source>
        <dbReference type="ARBA" id="ARBA00007145"/>
    </source>
</evidence>
<dbReference type="GO" id="GO:0008795">
    <property type="term" value="F:NAD+ synthase activity"/>
    <property type="evidence" value="ECO:0007669"/>
    <property type="project" value="UniProtKB-UniRule"/>
</dbReference>
<dbReference type="HAMAP" id="MF_02090">
    <property type="entry name" value="NadE_glutamine_dep"/>
    <property type="match status" value="1"/>
</dbReference>
<feature type="active site" description="Proton acceptor; for glutaminase activity" evidence="7">
    <location>
        <position position="44"/>
    </location>
</feature>
<dbReference type="PANTHER" id="PTHR23090">
    <property type="entry name" value="NH 3 /GLUTAMINE-DEPENDENT NAD + SYNTHETASE"/>
    <property type="match status" value="1"/>
</dbReference>
<evidence type="ECO:0000256" key="4">
    <source>
        <dbReference type="ARBA" id="ARBA00022741"/>
    </source>
</evidence>
<comment type="similarity">
    <text evidence="9">Belongs to the NAD synthetase family.</text>
</comment>
<feature type="binding site" evidence="7">
    <location>
        <position position="605"/>
    </location>
    <ligand>
        <name>deamido-NAD(+)</name>
        <dbReference type="ChEBI" id="CHEBI:58437"/>
        <note>ligand shared between two neighboring subunits</note>
    </ligand>
</feature>
<dbReference type="InterPro" id="IPR003694">
    <property type="entry name" value="NAD_synthase"/>
</dbReference>